<feature type="domain" description="Major facilitator superfamily (MFS) profile" evidence="6">
    <location>
        <begin position="1"/>
        <end position="385"/>
    </location>
</feature>
<evidence type="ECO:0000259" key="6">
    <source>
        <dbReference type="PROSITE" id="PS50850"/>
    </source>
</evidence>
<name>A0A7E5W5Y1_TRINI</name>
<dbReference type="Gene3D" id="1.20.1250.20">
    <property type="entry name" value="MFS general substrate transporter like domains"/>
    <property type="match status" value="1"/>
</dbReference>
<proteinExistence type="predicted"/>
<dbReference type="GeneID" id="113499576"/>
<dbReference type="GO" id="GO:0016020">
    <property type="term" value="C:membrane"/>
    <property type="evidence" value="ECO:0007669"/>
    <property type="project" value="UniProtKB-SubCell"/>
</dbReference>
<evidence type="ECO:0000313" key="7">
    <source>
        <dbReference type="Proteomes" id="UP000322000"/>
    </source>
</evidence>
<evidence type="ECO:0000256" key="3">
    <source>
        <dbReference type="ARBA" id="ARBA00022989"/>
    </source>
</evidence>
<accession>A0A7E5W5Y1</accession>
<feature type="transmembrane region" description="Helical" evidence="5">
    <location>
        <begin position="359"/>
        <end position="381"/>
    </location>
</feature>
<feature type="transmembrane region" description="Helical" evidence="5">
    <location>
        <begin position="48"/>
        <end position="69"/>
    </location>
</feature>
<dbReference type="GO" id="GO:0022857">
    <property type="term" value="F:transmembrane transporter activity"/>
    <property type="evidence" value="ECO:0007669"/>
    <property type="project" value="InterPro"/>
</dbReference>
<comment type="subcellular location">
    <subcellularLocation>
        <location evidence="1">Membrane</location>
        <topology evidence="1">Multi-pass membrane protein</topology>
    </subcellularLocation>
</comment>
<dbReference type="InterPro" id="IPR005828">
    <property type="entry name" value="MFS_sugar_transport-like"/>
</dbReference>
<dbReference type="PANTHER" id="PTHR48021">
    <property type="match status" value="1"/>
</dbReference>
<dbReference type="PANTHER" id="PTHR48021:SF68">
    <property type="entry name" value="MAJOR FACILITATOR SUPERFAMILY (MFS) PROFILE DOMAIN-CONTAINING PROTEIN"/>
    <property type="match status" value="1"/>
</dbReference>
<dbReference type="SUPFAM" id="SSF103473">
    <property type="entry name" value="MFS general substrate transporter"/>
    <property type="match status" value="1"/>
</dbReference>
<feature type="transmembrane region" description="Helical" evidence="5">
    <location>
        <begin position="295"/>
        <end position="318"/>
    </location>
</feature>
<feature type="transmembrane region" description="Helical" evidence="5">
    <location>
        <begin position="330"/>
        <end position="347"/>
    </location>
</feature>
<reference evidence="8" key="1">
    <citation type="submission" date="2025-08" db="UniProtKB">
        <authorList>
            <consortium name="RefSeq"/>
        </authorList>
    </citation>
    <scope>IDENTIFICATION</scope>
</reference>
<keyword evidence="7" id="KW-1185">Reference proteome</keyword>
<dbReference type="Pfam" id="PF00083">
    <property type="entry name" value="Sugar_tr"/>
    <property type="match status" value="1"/>
</dbReference>
<dbReference type="AlphaFoldDB" id="A0A7E5W5Y1"/>
<dbReference type="InterPro" id="IPR020846">
    <property type="entry name" value="MFS_dom"/>
</dbReference>
<keyword evidence="4 5" id="KW-0472">Membrane</keyword>
<dbReference type="InterPro" id="IPR050549">
    <property type="entry name" value="MFS_Trehalose_Transporter"/>
</dbReference>
<evidence type="ECO:0000256" key="2">
    <source>
        <dbReference type="ARBA" id="ARBA00022692"/>
    </source>
</evidence>
<keyword evidence="3 5" id="KW-1133">Transmembrane helix</keyword>
<dbReference type="OrthoDB" id="6133115at2759"/>
<feature type="transmembrane region" description="Helical" evidence="5">
    <location>
        <begin position="108"/>
        <end position="127"/>
    </location>
</feature>
<sequence>MHGVAGLASTLMPSVMQYKGRKFTFIGSSLLLAIGWFLAFIAMDIYTIIVSSVVLGLSSNCAAIINLVTVSEMLSPRYRSLCLTLLSVHQTIGMVLVSILGVCLNWRTVGLILCGGSLLATLLPMVWPESPSWLAYKGKFEQCEQAFVWLRGTDEVDMKELQALIAAQKVPKPNHNRSSFQRICRLIKRKDLYLPSIFMFLVLFNFYSGGGVSIYMYSKTIIEISTGDSKLAVVGYLIAVCTLLLGCGISLVMIRFFDTKTVLTRSAFGSHFFLLICCLVSYLESIGLVPKDSYLFLYFLLAFKITCNSGFNSLSFALAMELMPVKHRGVGGALFNIYTSLLYVATVKPFPFVITNLGITYTFLIFAFTSFICTILIVIYVPETKNRTLQEIEDYYNYGHFVSRNLSDAEVELPIISEKNNN</sequence>
<evidence type="ECO:0000256" key="1">
    <source>
        <dbReference type="ARBA" id="ARBA00004141"/>
    </source>
</evidence>
<feature type="transmembrane region" description="Helical" evidence="5">
    <location>
        <begin position="233"/>
        <end position="254"/>
    </location>
</feature>
<feature type="transmembrane region" description="Helical" evidence="5">
    <location>
        <begin position="23"/>
        <end position="42"/>
    </location>
</feature>
<dbReference type="InterPro" id="IPR036259">
    <property type="entry name" value="MFS_trans_sf"/>
</dbReference>
<keyword evidence="2 5" id="KW-0812">Transmembrane</keyword>
<gene>
    <name evidence="8" type="primary">LOC113499576</name>
</gene>
<dbReference type="KEGG" id="tnl:113499576"/>
<dbReference type="Proteomes" id="UP000322000">
    <property type="component" value="Chromosome 12"/>
</dbReference>
<feature type="transmembrane region" description="Helical" evidence="5">
    <location>
        <begin position="192"/>
        <end position="217"/>
    </location>
</feature>
<organism evidence="7 8">
    <name type="scientific">Trichoplusia ni</name>
    <name type="common">Cabbage looper</name>
    <dbReference type="NCBI Taxonomy" id="7111"/>
    <lineage>
        <taxon>Eukaryota</taxon>
        <taxon>Metazoa</taxon>
        <taxon>Ecdysozoa</taxon>
        <taxon>Arthropoda</taxon>
        <taxon>Hexapoda</taxon>
        <taxon>Insecta</taxon>
        <taxon>Pterygota</taxon>
        <taxon>Neoptera</taxon>
        <taxon>Endopterygota</taxon>
        <taxon>Lepidoptera</taxon>
        <taxon>Glossata</taxon>
        <taxon>Ditrysia</taxon>
        <taxon>Noctuoidea</taxon>
        <taxon>Noctuidae</taxon>
        <taxon>Plusiinae</taxon>
        <taxon>Trichoplusia</taxon>
    </lineage>
</organism>
<protein>
    <submittedName>
        <fullName evidence="8">Facilitated trehalose transporter Tret1-like</fullName>
    </submittedName>
</protein>
<dbReference type="RefSeq" id="XP_026735892.1">
    <property type="nucleotide sequence ID" value="XM_026880091.1"/>
</dbReference>
<evidence type="ECO:0000256" key="5">
    <source>
        <dbReference type="SAM" id="Phobius"/>
    </source>
</evidence>
<dbReference type="PROSITE" id="PS50850">
    <property type="entry name" value="MFS"/>
    <property type="match status" value="1"/>
</dbReference>
<feature type="transmembrane region" description="Helical" evidence="5">
    <location>
        <begin position="266"/>
        <end position="283"/>
    </location>
</feature>
<feature type="transmembrane region" description="Helical" evidence="5">
    <location>
        <begin position="81"/>
        <end position="102"/>
    </location>
</feature>
<evidence type="ECO:0000313" key="8">
    <source>
        <dbReference type="RefSeq" id="XP_026735892.1"/>
    </source>
</evidence>
<evidence type="ECO:0000256" key="4">
    <source>
        <dbReference type="ARBA" id="ARBA00023136"/>
    </source>
</evidence>
<dbReference type="InParanoid" id="A0A7E5W5Y1"/>